<accession>A0AA40FD44</accession>
<sequence length="272" mass="31203">MSSIVYTVFLFITVAVKSRFTDIYASKIYTLDVPLVVRNGTGPIDLSCIYNVSKDENGLVIKWYHNEDQIYQWIPPSNFLNIFEFFDLDYFVQYEQIFFLSIVIATIVPPQDVGVINGLAEYPEQNLKHSNSRSIIRLKMAIIEMTGEYTCIISTFQEEDVRRTKMIVYVPETSLSIHASSFNESHLNLICIANGGQPQPILKIYIEGIEVNNYHDKIVKTMGYTNIVSGTRSAIVKNPLEPLLLECEISIPQTDYKRREKIVYYPSSIRSI</sequence>
<evidence type="ECO:0000256" key="1">
    <source>
        <dbReference type="SAM" id="SignalP"/>
    </source>
</evidence>
<dbReference type="PANTHER" id="PTHR21261">
    <property type="entry name" value="BEAT PROTEIN"/>
    <property type="match status" value="1"/>
</dbReference>
<evidence type="ECO:0000313" key="3">
    <source>
        <dbReference type="Proteomes" id="UP001177670"/>
    </source>
</evidence>
<keyword evidence="1" id="KW-0732">Signal</keyword>
<dbReference type="Proteomes" id="UP001177670">
    <property type="component" value="Unassembled WGS sequence"/>
</dbReference>
<reference evidence="2" key="1">
    <citation type="submission" date="2021-10" db="EMBL/GenBank/DDBJ databases">
        <title>Melipona bicolor Genome sequencing and assembly.</title>
        <authorList>
            <person name="Araujo N.S."/>
            <person name="Arias M.C."/>
        </authorList>
    </citation>
    <scope>NUCLEOTIDE SEQUENCE</scope>
    <source>
        <strain evidence="2">USP_2M_L1-L4_2017</strain>
        <tissue evidence="2">Whole body</tissue>
    </source>
</reference>
<keyword evidence="3" id="KW-1185">Reference proteome</keyword>
<protein>
    <recommendedName>
        <fullName evidence="4">Ig-like domain-containing protein</fullName>
    </recommendedName>
</protein>
<dbReference type="EMBL" id="JAHYIQ010000062">
    <property type="protein sequence ID" value="KAK1116793.1"/>
    <property type="molecule type" value="Genomic_DNA"/>
</dbReference>
<organism evidence="2 3">
    <name type="scientific">Melipona bicolor</name>
    <dbReference type="NCBI Taxonomy" id="60889"/>
    <lineage>
        <taxon>Eukaryota</taxon>
        <taxon>Metazoa</taxon>
        <taxon>Ecdysozoa</taxon>
        <taxon>Arthropoda</taxon>
        <taxon>Hexapoda</taxon>
        <taxon>Insecta</taxon>
        <taxon>Pterygota</taxon>
        <taxon>Neoptera</taxon>
        <taxon>Endopterygota</taxon>
        <taxon>Hymenoptera</taxon>
        <taxon>Apocrita</taxon>
        <taxon>Aculeata</taxon>
        <taxon>Apoidea</taxon>
        <taxon>Anthophila</taxon>
        <taxon>Apidae</taxon>
        <taxon>Melipona</taxon>
    </lineage>
</organism>
<name>A0AA40FD44_9HYME</name>
<evidence type="ECO:0000313" key="2">
    <source>
        <dbReference type="EMBL" id="KAK1116793.1"/>
    </source>
</evidence>
<evidence type="ECO:0008006" key="4">
    <source>
        <dbReference type="Google" id="ProtNLM"/>
    </source>
</evidence>
<comment type="caution">
    <text evidence="2">The sequence shown here is derived from an EMBL/GenBank/DDBJ whole genome shotgun (WGS) entry which is preliminary data.</text>
</comment>
<feature type="signal peptide" evidence="1">
    <location>
        <begin position="1"/>
        <end position="18"/>
    </location>
</feature>
<proteinExistence type="predicted"/>
<gene>
    <name evidence="2" type="ORF">K0M31_018073</name>
</gene>
<feature type="chain" id="PRO_5041223888" description="Ig-like domain-containing protein" evidence="1">
    <location>
        <begin position="19"/>
        <end position="272"/>
    </location>
</feature>
<dbReference type="AlphaFoldDB" id="A0AA40FD44"/>